<dbReference type="GO" id="GO:0039694">
    <property type="term" value="P:viral RNA genome replication"/>
    <property type="evidence" value="ECO:0007669"/>
    <property type="project" value="InterPro"/>
</dbReference>
<keyword evidence="7" id="KW-1185">Reference proteome</keyword>
<reference evidence="6 7" key="1">
    <citation type="journal article" date="2011" name="Virus Genes">
        <title>An assemblage of closteroviruses infects Hawaiian ti (Cordyline fruticosa L.).</title>
        <authorList>
            <person name="Melzer M.J."/>
            <person name="Sether D.M."/>
            <person name="Borth W.B."/>
            <person name="Mersino E.F."/>
            <person name="Hu J.S."/>
        </authorList>
    </citation>
    <scope>NUCLEOTIDE SEQUENCE [LARGE SCALE GENOMIC DNA]</scope>
    <source>
        <strain evidence="6">Kahaluu-1</strain>
    </source>
</reference>
<dbReference type="EMBL" id="HM588723">
    <property type="protein sequence ID" value="ADU03655.1"/>
    <property type="molecule type" value="Genomic_RNA"/>
</dbReference>
<dbReference type="KEGG" id="vg:37617193"/>
<dbReference type="InterPro" id="IPR043502">
    <property type="entry name" value="DNA/RNA_pol_sf"/>
</dbReference>
<dbReference type="InterPro" id="IPR007094">
    <property type="entry name" value="RNA-dir_pol_PSvirus"/>
</dbReference>
<keyword evidence="4" id="KW-0693">Viral RNA replication</keyword>
<evidence type="ECO:0000256" key="3">
    <source>
        <dbReference type="ARBA" id="ARBA00022695"/>
    </source>
</evidence>
<dbReference type="GO" id="GO:0006351">
    <property type="term" value="P:DNA-templated transcription"/>
    <property type="evidence" value="ECO:0007669"/>
    <property type="project" value="InterPro"/>
</dbReference>
<dbReference type="Pfam" id="PF00978">
    <property type="entry name" value="RdRP_2"/>
    <property type="match status" value="1"/>
</dbReference>
<evidence type="ECO:0000256" key="4">
    <source>
        <dbReference type="ARBA" id="ARBA00022953"/>
    </source>
</evidence>
<evidence type="ECO:0000256" key="1">
    <source>
        <dbReference type="ARBA" id="ARBA00022484"/>
    </source>
</evidence>
<accession>E7CT63</accession>
<dbReference type="GO" id="GO:0003968">
    <property type="term" value="F:RNA-directed RNA polymerase activity"/>
    <property type="evidence" value="ECO:0007669"/>
    <property type="project" value="UniProtKB-KW"/>
</dbReference>
<dbReference type="OrthoDB" id="2873at10239"/>
<dbReference type="GeneID" id="37617193"/>
<dbReference type="CDD" id="cd23253">
    <property type="entry name" value="Closteroviridae_RdRp"/>
    <property type="match status" value="1"/>
</dbReference>
<dbReference type="PROSITE" id="PS50507">
    <property type="entry name" value="RDRP_SSRNA_POS"/>
    <property type="match status" value="1"/>
</dbReference>
<dbReference type="InterPro" id="IPR047308">
    <property type="entry name" value="Closteroviridae_RdRp"/>
</dbReference>
<dbReference type="SUPFAM" id="SSF56672">
    <property type="entry name" value="DNA/RNA polymerases"/>
    <property type="match status" value="1"/>
</dbReference>
<dbReference type="Proteomes" id="UP000232887">
    <property type="component" value="Segment"/>
</dbReference>
<protein>
    <submittedName>
        <fullName evidence="6">RdRp</fullName>
    </submittedName>
</protein>
<feature type="domain" description="RdRp catalytic" evidence="5">
    <location>
        <begin position="279"/>
        <end position="391"/>
    </location>
</feature>
<evidence type="ECO:0000259" key="5">
    <source>
        <dbReference type="PROSITE" id="PS50507"/>
    </source>
</evidence>
<dbReference type="InterPro" id="IPR001788">
    <property type="entry name" value="RNA-dep_RNA_pol_alsuvir"/>
</dbReference>
<evidence type="ECO:0000313" key="6">
    <source>
        <dbReference type="EMBL" id="ADU03655.1"/>
    </source>
</evidence>
<proteinExistence type="predicted"/>
<dbReference type="RefSeq" id="YP_009506344.1">
    <property type="nucleotide sequence ID" value="NC_038421.1"/>
</dbReference>
<evidence type="ECO:0000313" key="7">
    <source>
        <dbReference type="Proteomes" id="UP000232887"/>
    </source>
</evidence>
<keyword evidence="1" id="KW-0696">RNA-directed RNA polymerase</keyword>
<dbReference type="GO" id="GO:0003723">
    <property type="term" value="F:RNA binding"/>
    <property type="evidence" value="ECO:0007669"/>
    <property type="project" value="InterPro"/>
</dbReference>
<evidence type="ECO:0000256" key="2">
    <source>
        <dbReference type="ARBA" id="ARBA00022679"/>
    </source>
</evidence>
<sequence length="519" mass="60378">MISSSHNSILNSAFDTYLWESSPLRFPTIYARPPLTHFYDVSDYMCIVFRNISAYDFVHRTMEFEFNNIELPILDNLKIKPSKNKDFKGVACVIPKILGKGERSRPNTIRQALISLSNRNFAAPDINHDHDLVQSANILFKGFLKCLNMQKVLEFDDVVESDLNKIDKWLSTRDTRKYNALLASLNYEPWNKDISNLKLMIKGELKPKTDTSGYIKYAQPANIVYYQHVINMFFSPIFLEIFSRISYCLRPNVVIFSGMNLDELAEVIQTRLRFPIDSYYCCEIDFSKFDKSQGVIMKMYEEIVYKFFKFSPNVYDNFKISEYFVKARSASGVKVDLFAQRRTGSPNTFLSNSIVTLGLISNYYDLDDFDLVLVSGDDSLLLSRKPIPNQTNFMNKDFGMEAKYLDHPTTYFCSKFIFNDGENIKILPDPVRFFEKLSVPILEENLENQSLLRERFISYRDLMKEYFCESYIVKIDLLLMKKYGIPYFSSYSASSNIHILLSSFKNLLKVFEGGDRCMI</sequence>
<keyword evidence="2" id="KW-0808">Transferase</keyword>
<organism evidence="6 7">
    <name type="scientific">Cordyline virus 1</name>
    <dbReference type="NCBI Taxonomy" id="937809"/>
    <lineage>
        <taxon>Viruses</taxon>
        <taxon>Riboviria</taxon>
        <taxon>Orthornavirae</taxon>
        <taxon>Kitrinoviricota</taxon>
        <taxon>Alsuviricetes</taxon>
        <taxon>Martellivirales</taxon>
        <taxon>Closteroviridae</taxon>
        <taxon>Velarivirus</taxon>
        <taxon>Velarivirus unicordylinae</taxon>
    </lineage>
</organism>
<keyword evidence="3" id="KW-0548">Nucleotidyltransferase</keyword>
<name>E7CT63_9CLOS</name>